<name>A0AA41N849_SCICA</name>
<comment type="caution">
    <text evidence="2">The sequence shown here is derived from an EMBL/GenBank/DDBJ whole genome shotgun (WGS) entry which is preliminary data.</text>
</comment>
<accession>A0AA41N849</accession>
<dbReference type="Proteomes" id="UP001166674">
    <property type="component" value="Unassembled WGS sequence"/>
</dbReference>
<protein>
    <submittedName>
        <fullName evidence="2">Uncharacterized protein</fullName>
    </submittedName>
</protein>
<evidence type="ECO:0000313" key="3">
    <source>
        <dbReference type="Proteomes" id="UP001166674"/>
    </source>
</evidence>
<evidence type="ECO:0000313" key="2">
    <source>
        <dbReference type="EMBL" id="MBZ3885531.1"/>
    </source>
</evidence>
<organism evidence="2 3">
    <name type="scientific">Sciurus carolinensis</name>
    <name type="common">Eastern gray squirrel</name>
    <dbReference type="NCBI Taxonomy" id="30640"/>
    <lineage>
        <taxon>Eukaryota</taxon>
        <taxon>Metazoa</taxon>
        <taxon>Chordata</taxon>
        <taxon>Craniata</taxon>
        <taxon>Vertebrata</taxon>
        <taxon>Euteleostomi</taxon>
        <taxon>Mammalia</taxon>
        <taxon>Eutheria</taxon>
        <taxon>Euarchontoglires</taxon>
        <taxon>Glires</taxon>
        <taxon>Rodentia</taxon>
        <taxon>Sciuromorpha</taxon>
        <taxon>Sciuridae</taxon>
        <taxon>Sciurinae</taxon>
        <taxon>Sciurini</taxon>
        <taxon>Sciurus</taxon>
    </lineage>
</organism>
<dbReference type="EMBL" id="JAATJV010400735">
    <property type="protein sequence ID" value="MBZ3885531.1"/>
    <property type="molecule type" value="Genomic_DNA"/>
</dbReference>
<dbReference type="AlphaFoldDB" id="A0AA41N849"/>
<proteinExistence type="predicted"/>
<feature type="region of interest" description="Disordered" evidence="1">
    <location>
        <begin position="1"/>
        <end position="20"/>
    </location>
</feature>
<gene>
    <name evidence="2" type="ORF">SUZIE_183410</name>
</gene>
<sequence length="85" mass="9371">MSRQAAGGRSVWAGPRRAGHSPARLPLELPLSRYFRAAGSSRTRDVSTYPELHWCRGLGLDYYAHLERANKSGPQACSTRTVRSG</sequence>
<evidence type="ECO:0000256" key="1">
    <source>
        <dbReference type="SAM" id="MobiDB-lite"/>
    </source>
</evidence>
<reference evidence="2" key="1">
    <citation type="submission" date="2020-03" db="EMBL/GenBank/DDBJ databases">
        <title>Studies in the Genomics of Life Span.</title>
        <authorList>
            <person name="Glass D."/>
        </authorList>
    </citation>
    <scope>NUCLEOTIDE SEQUENCE</scope>
    <source>
        <strain evidence="2">SUZIE</strain>
        <tissue evidence="2">Muscle</tissue>
    </source>
</reference>
<keyword evidence="3" id="KW-1185">Reference proteome</keyword>